<protein>
    <submittedName>
        <fullName evidence="6">TetR family transcriptional regulator</fullName>
    </submittedName>
</protein>
<dbReference type="PROSITE" id="PS50977">
    <property type="entry name" value="HTH_TETR_2"/>
    <property type="match status" value="1"/>
</dbReference>
<accession>A0A4V6NR38</accession>
<proteinExistence type="predicted"/>
<name>A0A4V6NR38_9RHOB</name>
<keyword evidence="1" id="KW-0805">Transcription regulation</keyword>
<dbReference type="InterPro" id="IPR009057">
    <property type="entry name" value="Homeodomain-like_sf"/>
</dbReference>
<evidence type="ECO:0000259" key="5">
    <source>
        <dbReference type="PROSITE" id="PS50977"/>
    </source>
</evidence>
<dbReference type="GO" id="GO:0003700">
    <property type="term" value="F:DNA-binding transcription factor activity"/>
    <property type="evidence" value="ECO:0007669"/>
    <property type="project" value="TreeGrafter"/>
</dbReference>
<dbReference type="SUPFAM" id="SSF46689">
    <property type="entry name" value="Homeodomain-like"/>
    <property type="match status" value="1"/>
</dbReference>
<evidence type="ECO:0000313" key="6">
    <source>
        <dbReference type="EMBL" id="TCP44366.1"/>
    </source>
</evidence>
<reference evidence="6 7" key="1">
    <citation type="submission" date="2019-03" db="EMBL/GenBank/DDBJ databases">
        <title>Genomic Encyclopedia of Type Strains, Phase IV (KMG-IV): sequencing the most valuable type-strain genomes for metagenomic binning, comparative biology and taxonomic classification.</title>
        <authorList>
            <person name="Goeker M."/>
        </authorList>
    </citation>
    <scope>NUCLEOTIDE SEQUENCE [LARGE SCALE GENOMIC DNA]</scope>
    <source>
        <strain evidence="6 7">DSM 18063</strain>
    </source>
</reference>
<dbReference type="RefSeq" id="WP_132460496.1">
    <property type="nucleotide sequence ID" value="NZ_SLXP01000001.1"/>
</dbReference>
<dbReference type="InterPro" id="IPR001647">
    <property type="entry name" value="HTH_TetR"/>
</dbReference>
<dbReference type="OrthoDB" id="2356263at2"/>
<feature type="DNA-binding region" description="H-T-H motif" evidence="4">
    <location>
        <begin position="31"/>
        <end position="50"/>
    </location>
</feature>
<evidence type="ECO:0000256" key="3">
    <source>
        <dbReference type="ARBA" id="ARBA00023163"/>
    </source>
</evidence>
<evidence type="ECO:0000256" key="4">
    <source>
        <dbReference type="PROSITE-ProRule" id="PRU00335"/>
    </source>
</evidence>
<dbReference type="InterPro" id="IPR015292">
    <property type="entry name" value="Tscrpt_reg_YbiH_C"/>
</dbReference>
<evidence type="ECO:0000256" key="1">
    <source>
        <dbReference type="ARBA" id="ARBA00023015"/>
    </source>
</evidence>
<dbReference type="PANTHER" id="PTHR30055:SF234">
    <property type="entry name" value="HTH-TYPE TRANSCRIPTIONAL REGULATOR BETI"/>
    <property type="match status" value="1"/>
</dbReference>
<keyword evidence="7" id="KW-1185">Reference proteome</keyword>
<sequence>MGTESAPLQTRNSLVEAAIHLFGHRGFGQTSTRELAARAGTNIASIAYHFGGKAGLHAASAREVAARIGAVLGSPENISPTNPTEAAAQLEAMLRRFVAFLVAAPEAPDIAAFMLRELTDPGEVADLIYAEFLEPRHRMLCQLWGVATGRSPESEEVKLAVFAMLGQVLYFRIGQPYVLRRIGWAGIGPDEAGRIADLLSANLHAMIERHRT</sequence>
<organism evidence="6 7">
    <name type="scientific">Rhodovulum marinum</name>
    <dbReference type="NCBI Taxonomy" id="320662"/>
    <lineage>
        <taxon>Bacteria</taxon>
        <taxon>Pseudomonadati</taxon>
        <taxon>Pseudomonadota</taxon>
        <taxon>Alphaproteobacteria</taxon>
        <taxon>Rhodobacterales</taxon>
        <taxon>Paracoccaceae</taxon>
        <taxon>Rhodovulum</taxon>
    </lineage>
</organism>
<dbReference type="Proteomes" id="UP000294835">
    <property type="component" value="Unassembled WGS sequence"/>
</dbReference>
<keyword evidence="2 4" id="KW-0238">DNA-binding</keyword>
<keyword evidence="3" id="KW-0804">Transcription</keyword>
<dbReference type="AlphaFoldDB" id="A0A4V6NR38"/>
<dbReference type="PRINTS" id="PR00455">
    <property type="entry name" value="HTHTETR"/>
</dbReference>
<dbReference type="InterPro" id="IPR050109">
    <property type="entry name" value="HTH-type_TetR-like_transc_reg"/>
</dbReference>
<evidence type="ECO:0000256" key="2">
    <source>
        <dbReference type="ARBA" id="ARBA00023125"/>
    </source>
</evidence>
<dbReference type="Gene3D" id="1.10.10.60">
    <property type="entry name" value="Homeodomain-like"/>
    <property type="match status" value="1"/>
</dbReference>
<dbReference type="SUPFAM" id="SSF48498">
    <property type="entry name" value="Tetracyclin repressor-like, C-terminal domain"/>
    <property type="match status" value="1"/>
</dbReference>
<dbReference type="Pfam" id="PF09209">
    <property type="entry name" value="CecR_C"/>
    <property type="match status" value="1"/>
</dbReference>
<evidence type="ECO:0000313" key="7">
    <source>
        <dbReference type="Proteomes" id="UP000294835"/>
    </source>
</evidence>
<feature type="domain" description="HTH tetR-type" evidence="5">
    <location>
        <begin position="8"/>
        <end position="68"/>
    </location>
</feature>
<gene>
    <name evidence="6" type="ORF">EV662_101459</name>
</gene>
<dbReference type="Pfam" id="PF00440">
    <property type="entry name" value="TetR_N"/>
    <property type="match status" value="1"/>
</dbReference>
<dbReference type="EMBL" id="SLXP01000001">
    <property type="protein sequence ID" value="TCP44366.1"/>
    <property type="molecule type" value="Genomic_DNA"/>
</dbReference>
<dbReference type="GO" id="GO:0000976">
    <property type="term" value="F:transcription cis-regulatory region binding"/>
    <property type="evidence" value="ECO:0007669"/>
    <property type="project" value="TreeGrafter"/>
</dbReference>
<dbReference type="PANTHER" id="PTHR30055">
    <property type="entry name" value="HTH-TYPE TRANSCRIPTIONAL REGULATOR RUTR"/>
    <property type="match status" value="1"/>
</dbReference>
<comment type="caution">
    <text evidence="6">The sequence shown here is derived from an EMBL/GenBank/DDBJ whole genome shotgun (WGS) entry which is preliminary data.</text>
</comment>
<dbReference type="Gene3D" id="1.10.357.10">
    <property type="entry name" value="Tetracycline Repressor, domain 2"/>
    <property type="match status" value="1"/>
</dbReference>
<dbReference type="InterPro" id="IPR036271">
    <property type="entry name" value="Tet_transcr_reg_TetR-rel_C_sf"/>
</dbReference>